<dbReference type="Pfam" id="PF00823">
    <property type="entry name" value="PPE"/>
    <property type="match status" value="1"/>
</dbReference>
<organism evidence="3 4">
    <name type="scientific">Mycobacteroides abscessus</name>
    <dbReference type="NCBI Taxonomy" id="36809"/>
    <lineage>
        <taxon>Bacteria</taxon>
        <taxon>Bacillati</taxon>
        <taxon>Actinomycetota</taxon>
        <taxon>Actinomycetes</taxon>
        <taxon>Mycobacteriales</taxon>
        <taxon>Mycobacteriaceae</taxon>
        <taxon>Mycobacteroides</taxon>
    </lineage>
</organism>
<evidence type="ECO:0000313" key="4">
    <source>
        <dbReference type="Proteomes" id="UP000038487"/>
    </source>
</evidence>
<comment type="caution">
    <text evidence="3">The sequence shown here is derived from an EMBL/GenBank/DDBJ whole genome shotgun (WGS) entry which is preliminary data.</text>
</comment>
<evidence type="ECO:0000313" key="3">
    <source>
        <dbReference type="EMBL" id="CPT61102.1"/>
    </source>
</evidence>
<reference evidence="3 4" key="1">
    <citation type="submission" date="2015-03" db="EMBL/GenBank/DDBJ databases">
        <authorList>
            <consortium name="Pathogen Informatics"/>
            <person name="Murphy D."/>
        </authorList>
    </citation>
    <scope>NUCLEOTIDE SEQUENCE [LARGE SCALE GENOMIC DNA]</scope>
    <source>
        <strain evidence="3 4">PAP036</strain>
    </source>
</reference>
<evidence type="ECO:0000259" key="2">
    <source>
        <dbReference type="Pfam" id="PF00823"/>
    </source>
</evidence>
<dbReference type="Gene3D" id="1.20.1260.20">
    <property type="entry name" value="PPE superfamily"/>
    <property type="match status" value="1"/>
</dbReference>
<dbReference type="SUPFAM" id="SSF140459">
    <property type="entry name" value="PE/PPE dimer-like"/>
    <property type="match status" value="1"/>
</dbReference>
<dbReference type="InterPro" id="IPR000030">
    <property type="entry name" value="PPE_dom"/>
</dbReference>
<comment type="similarity">
    <text evidence="1">Belongs to the mycobacterial PPE family.</text>
</comment>
<name>A0AB33TDH8_9MYCO</name>
<dbReference type="EMBL" id="CSUW01000012">
    <property type="protein sequence ID" value="CPT61102.1"/>
    <property type="molecule type" value="Genomic_DNA"/>
</dbReference>
<dbReference type="Proteomes" id="UP000038487">
    <property type="component" value="Unassembled WGS sequence"/>
</dbReference>
<dbReference type="AlphaFoldDB" id="A0AB33TDH8"/>
<evidence type="ECO:0000256" key="1">
    <source>
        <dbReference type="ARBA" id="ARBA00010652"/>
    </source>
</evidence>
<feature type="domain" description="PPE" evidence="2">
    <location>
        <begin position="24"/>
        <end position="76"/>
    </location>
</feature>
<dbReference type="InterPro" id="IPR038332">
    <property type="entry name" value="PPE_sf"/>
</dbReference>
<proteinExistence type="inferred from homology"/>
<sequence>MGVRVSKENSYARLHGALERGGHHGASATMPTLAELATNHVAHGVLVGTNFFGINTAPIALNESDHVRMWVRAAARNRERTVSDTTHHEQWIEETS</sequence>
<accession>A0AB33TDH8</accession>
<protein>
    <submittedName>
        <fullName evidence="3">Hypothetical PPE-family protein</fullName>
    </submittedName>
</protein>
<gene>
    <name evidence="3" type="ORF">ERS075527_04613</name>
</gene>